<accession>A0ABS3MYG5</accession>
<feature type="transmembrane region" description="Helical" evidence="6">
    <location>
        <begin position="38"/>
        <end position="62"/>
    </location>
</feature>
<feature type="transmembrane region" description="Helical" evidence="6">
    <location>
        <begin position="6"/>
        <end position="26"/>
    </location>
</feature>
<evidence type="ECO:0000256" key="1">
    <source>
        <dbReference type="ARBA" id="ARBA00004651"/>
    </source>
</evidence>
<organism evidence="7 8">
    <name type="scientific">Metabacillus bambusae</name>
    <dbReference type="NCBI Taxonomy" id="2795218"/>
    <lineage>
        <taxon>Bacteria</taxon>
        <taxon>Bacillati</taxon>
        <taxon>Bacillota</taxon>
        <taxon>Bacilli</taxon>
        <taxon>Bacillales</taxon>
        <taxon>Bacillaceae</taxon>
        <taxon>Metabacillus</taxon>
    </lineage>
</organism>
<feature type="transmembrane region" description="Helical" evidence="6">
    <location>
        <begin position="68"/>
        <end position="86"/>
    </location>
</feature>
<dbReference type="PIRSF" id="PIRSF006324">
    <property type="entry name" value="LeuE"/>
    <property type="match status" value="1"/>
</dbReference>
<dbReference type="PANTHER" id="PTHR30086:SF20">
    <property type="entry name" value="ARGININE EXPORTER PROTEIN ARGO-RELATED"/>
    <property type="match status" value="1"/>
</dbReference>
<keyword evidence="3 6" id="KW-0812">Transmembrane</keyword>
<keyword evidence="2" id="KW-1003">Cell membrane</keyword>
<comment type="caution">
    <text evidence="7">The sequence shown here is derived from an EMBL/GenBank/DDBJ whole genome shotgun (WGS) entry which is preliminary data.</text>
</comment>
<evidence type="ECO:0000313" key="8">
    <source>
        <dbReference type="Proteomes" id="UP000663981"/>
    </source>
</evidence>
<dbReference type="Proteomes" id="UP000663981">
    <property type="component" value="Unassembled WGS sequence"/>
</dbReference>
<dbReference type="RefSeq" id="WP_207975762.1">
    <property type="nucleotide sequence ID" value="NZ_JAGDEL010000003.1"/>
</dbReference>
<dbReference type="EMBL" id="JAGDEL010000003">
    <property type="protein sequence ID" value="MBO1511072.1"/>
    <property type="molecule type" value="Genomic_DNA"/>
</dbReference>
<keyword evidence="8" id="KW-1185">Reference proteome</keyword>
<gene>
    <name evidence="7" type="ORF">I7822_05160</name>
</gene>
<dbReference type="Pfam" id="PF01810">
    <property type="entry name" value="LysE"/>
    <property type="match status" value="1"/>
</dbReference>
<evidence type="ECO:0000256" key="5">
    <source>
        <dbReference type="ARBA" id="ARBA00023136"/>
    </source>
</evidence>
<evidence type="ECO:0000256" key="2">
    <source>
        <dbReference type="ARBA" id="ARBA00022475"/>
    </source>
</evidence>
<name>A0ABS3MYG5_9BACI</name>
<feature type="transmembrane region" description="Helical" evidence="6">
    <location>
        <begin position="117"/>
        <end position="137"/>
    </location>
</feature>
<dbReference type="InterPro" id="IPR001123">
    <property type="entry name" value="LeuE-type"/>
</dbReference>
<evidence type="ECO:0000256" key="6">
    <source>
        <dbReference type="SAM" id="Phobius"/>
    </source>
</evidence>
<evidence type="ECO:0000256" key="4">
    <source>
        <dbReference type="ARBA" id="ARBA00022989"/>
    </source>
</evidence>
<keyword evidence="4 6" id="KW-1133">Transmembrane helix</keyword>
<evidence type="ECO:0000313" key="7">
    <source>
        <dbReference type="EMBL" id="MBO1511072.1"/>
    </source>
</evidence>
<sequence length="207" mass="23157">MNDFFTFLVLSLFIVISPGIDTALITKRTISDGRKDGYKMALGLSTGSLVHTFAAAFGISAILMQSAVAFEIVKYVGAIYLIYLGLSSFITRSKKEFTNFENLNNSVMKKSAFKQGLFSNVLNPKVAMFFLTFLPQFVKTGENATQQLIMMGVIYTVLSIAWFFVYVLLINYLRVWLMSPKVQRIMDKATGLVLIGFGLKLALDKQH</sequence>
<dbReference type="PANTHER" id="PTHR30086">
    <property type="entry name" value="ARGININE EXPORTER PROTEIN ARGO"/>
    <property type="match status" value="1"/>
</dbReference>
<comment type="subcellular location">
    <subcellularLocation>
        <location evidence="1">Cell membrane</location>
        <topology evidence="1">Multi-pass membrane protein</topology>
    </subcellularLocation>
</comment>
<proteinExistence type="predicted"/>
<protein>
    <submittedName>
        <fullName evidence="7">LysE family translocator</fullName>
    </submittedName>
</protein>
<reference evidence="7 8" key="1">
    <citation type="submission" date="2021-03" db="EMBL/GenBank/DDBJ databases">
        <title>Whole genome sequence of Metabacillus bambusae BG109.</title>
        <authorList>
            <person name="Jeong J.W."/>
        </authorList>
    </citation>
    <scope>NUCLEOTIDE SEQUENCE [LARGE SCALE GENOMIC DNA]</scope>
    <source>
        <strain evidence="7 8">BG109</strain>
    </source>
</reference>
<keyword evidence="5 6" id="KW-0472">Membrane</keyword>
<feature type="transmembrane region" description="Helical" evidence="6">
    <location>
        <begin position="149"/>
        <end position="173"/>
    </location>
</feature>
<evidence type="ECO:0000256" key="3">
    <source>
        <dbReference type="ARBA" id="ARBA00022692"/>
    </source>
</evidence>